<name>A0A382ZEV9_9ZZZZ</name>
<reference evidence="2" key="1">
    <citation type="submission" date="2018-05" db="EMBL/GenBank/DDBJ databases">
        <authorList>
            <person name="Lanie J.A."/>
            <person name="Ng W.-L."/>
            <person name="Kazmierczak K.M."/>
            <person name="Andrzejewski T.M."/>
            <person name="Davidsen T.M."/>
            <person name="Wayne K.J."/>
            <person name="Tettelin H."/>
            <person name="Glass J.I."/>
            <person name="Rusch D."/>
            <person name="Podicherti R."/>
            <person name="Tsui H.-C.T."/>
            <person name="Winkler M.E."/>
        </authorList>
    </citation>
    <scope>NUCLEOTIDE SEQUENCE</scope>
</reference>
<dbReference type="AlphaFoldDB" id="A0A382ZEV9"/>
<evidence type="ECO:0000313" key="2">
    <source>
        <dbReference type="EMBL" id="SVD93228.1"/>
    </source>
</evidence>
<feature type="non-terminal residue" evidence="2">
    <location>
        <position position="258"/>
    </location>
</feature>
<protein>
    <recommendedName>
        <fullName evidence="1">LptD C-terminal domain-containing protein</fullName>
    </recommendedName>
</protein>
<dbReference type="PANTHER" id="PTHR30189">
    <property type="entry name" value="LPS-ASSEMBLY PROTEIN"/>
    <property type="match status" value="1"/>
</dbReference>
<dbReference type="EMBL" id="UINC01182806">
    <property type="protein sequence ID" value="SVD93228.1"/>
    <property type="molecule type" value="Genomic_DNA"/>
</dbReference>
<organism evidence="2">
    <name type="scientific">marine metagenome</name>
    <dbReference type="NCBI Taxonomy" id="408172"/>
    <lineage>
        <taxon>unclassified sequences</taxon>
        <taxon>metagenomes</taxon>
        <taxon>ecological metagenomes</taxon>
    </lineage>
</organism>
<accession>A0A382ZEV9</accession>
<evidence type="ECO:0000259" key="1">
    <source>
        <dbReference type="Pfam" id="PF04453"/>
    </source>
</evidence>
<feature type="domain" description="LptD C-terminal" evidence="1">
    <location>
        <begin position="115"/>
        <end position="250"/>
    </location>
</feature>
<dbReference type="GO" id="GO:0009279">
    <property type="term" value="C:cell outer membrane"/>
    <property type="evidence" value="ECO:0007669"/>
    <property type="project" value="TreeGrafter"/>
</dbReference>
<proteinExistence type="predicted"/>
<gene>
    <name evidence="2" type="ORF">METZ01_LOCUS446082</name>
</gene>
<dbReference type="PANTHER" id="PTHR30189:SF1">
    <property type="entry name" value="LPS-ASSEMBLY PROTEIN LPTD"/>
    <property type="match status" value="1"/>
</dbReference>
<feature type="non-terminal residue" evidence="2">
    <location>
        <position position="1"/>
    </location>
</feature>
<dbReference type="GO" id="GO:1990351">
    <property type="term" value="C:transporter complex"/>
    <property type="evidence" value="ECO:0007669"/>
    <property type="project" value="TreeGrafter"/>
</dbReference>
<dbReference type="Pfam" id="PF04453">
    <property type="entry name" value="LptD"/>
    <property type="match status" value="1"/>
</dbReference>
<dbReference type="InterPro" id="IPR050218">
    <property type="entry name" value="LptD"/>
</dbReference>
<dbReference type="InterPro" id="IPR007543">
    <property type="entry name" value="LptD_C"/>
</dbReference>
<sequence>EVEYRHATLEVFGIPIAYTPYFRHVDSLTQRKSGFLAPKLDSSSELGSTLQIPYFWAIDRERDLTFSPIITSEHELVLVGEYRALTELGGYHGEASLTYTDKRNDNNDRLREKEIRGHVDALGRFDIDQTWRWGFDLSRTTDDTYLSRYDFNGEDTLTSSLFAEGIWGRHFAAASVFAFQGLNVDDDPGTTPLVAPLLEYSAWLNSERLSGRVQFDASAVSLYRRDGFDSRRLSLDGNLQIPYMDNLGSIYALTANLG</sequence>
<dbReference type="GO" id="GO:0061024">
    <property type="term" value="P:membrane organization"/>
    <property type="evidence" value="ECO:0007669"/>
    <property type="project" value="InterPro"/>
</dbReference>